<evidence type="ECO:0000256" key="8">
    <source>
        <dbReference type="SAM" id="Phobius"/>
    </source>
</evidence>
<dbReference type="RefSeq" id="WP_085377642.1">
    <property type="nucleotide sequence ID" value="NZ_CP020612.1"/>
</dbReference>
<evidence type="ECO:0000256" key="3">
    <source>
        <dbReference type="ARBA" id="ARBA00022448"/>
    </source>
</evidence>
<feature type="transmembrane region" description="Helical" evidence="8">
    <location>
        <begin position="59"/>
        <end position="80"/>
    </location>
</feature>
<feature type="transmembrane region" description="Helical" evidence="8">
    <location>
        <begin position="300"/>
        <end position="323"/>
    </location>
</feature>
<evidence type="ECO:0000256" key="2">
    <source>
        <dbReference type="ARBA" id="ARBA00009773"/>
    </source>
</evidence>
<name>A0A1W6CXD9_9RHOB</name>
<evidence type="ECO:0000313" key="10">
    <source>
        <dbReference type="Proteomes" id="UP000193017"/>
    </source>
</evidence>
<dbReference type="EMBL" id="CP020612">
    <property type="protein sequence ID" value="ARJ69524.1"/>
    <property type="molecule type" value="Genomic_DNA"/>
</dbReference>
<evidence type="ECO:0000256" key="5">
    <source>
        <dbReference type="ARBA" id="ARBA00022692"/>
    </source>
</evidence>
<keyword evidence="5 8" id="KW-0812">Transmembrane</keyword>
<dbReference type="PANTHER" id="PTHR21716">
    <property type="entry name" value="TRANSMEMBRANE PROTEIN"/>
    <property type="match status" value="1"/>
</dbReference>
<accession>A0A1W6CXD9</accession>
<feature type="transmembrane region" description="Helical" evidence="8">
    <location>
        <begin position="145"/>
        <end position="167"/>
    </location>
</feature>
<dbReference type="InterPro" id="IPR002549">
    <property type="entry name" value="AI-2E-like"/>
</dbReference>
<dbReference type="AlphaFoldDB" id="A0A1W6CXD9"/>
<protein>
    <recommendedName>
        <fullName evidence="11">AI-2E family transporter</fullName>
    </recommendedName>
</protein>
<reference evidence="9 10" key="1">
    <citation type="submission" date="2017-03" db="EMBL/GenBank/DDBJ databases">
        <title>Genome sequence of Paracoccus contaminans isolated from a water microcosm.</title>
        <authorList>
            <person name="Aurass P."/>
            <person name="Karste S."/>
            <person name="Trost E."/>
            <person name="Glaeser S.P."/>
            <person name="Kaempfer P."/>
            <person name="Flieger A."/>
        </authorList>
    </citation>
    <scope>NUCLEOTIDE SEQUENCE [LARGE SCALE GENOMIC DNA]</scope>
    <source>
        <strain evidence="10">RKI 16-01929T\LMG 29738T\CCM 8701T\CIP 111112T</strain>
    </source>
</reference>
<dbReference type="KEGG" id="pcon:B0A89_07675"/>
<gene>
    <name evidence="9" type="ORF">B0A89_07675</name>
</gene>
<dbReference type="PANTHER" id="PTHR21716:SF53">
    <property type="entry name" value="PERMEASE PERM-RELATED"/>
    <property type="match status" value="1"/>
</dbReference>
<feature type="transmembrane region" description="Helical" evidence="8">
    <location>
        <begin position="269"/>
        <end position="288"/>
    </location>
</feature>
<keyword evidence="7 8" id="KW-0472">Membrane</keyword>
<evidence type="ECO:0008006" key="11">
    <source>
        <dbReference type="Google" id="ProtNLM"/>
    </source>
</evidence>
<evidence type="ECO:0000256" key="1">
    <source>
        <dbReference type="ARBA" id="ARBA00004651"/>
    </source>
</evidence>
<comment type="similarity">
    <text evidence="2">Belongs to the autoinducer-2 exporter (AI-2E) (TC 2.A.86) family.</text>
</comment>
<dbReference type="GO" id="GO:0055085">
    <property type="term" value="P:transmembrane transport"/>
    <property type="evidence" value="ECO:0007669"/>
    <property type="project" value="TreeGrafter"/>
</dbReference>
<proteinExistence type="inferred from homology"/>
<keyword evidence="6 8" id="KW-1133">Transmembrane helix</keyword>
<keyword evidence="3" id="KW-0813">Transport</keyword>
<organism evidence="9 10">
    <name type="scientific">Paracoccus contaminans</name>
    <dbReference type="NCBI Taxonomy" id="1945662"/>
    <lineage>
        <taxon>Bacteria</taxon>
        <taxon>Pseudomonadati</taxon>
        <taxon>Pseudomonadota</taxon>
        <taxon>Alphaproteobacteria</taxon>
        <taxon>Rhodobacterales</taxon>
        <taxon>Paracoccaceae</taxon>
        <taxon>Paracoccus</taxon>
    </lineage>
</organism>
<sequence>MLIMFRPWVLWSLLGLFVLWLVVAQAGGVLTPFVLGLAIAYFLDPLADRLERLGFSRGWATAVIALGFVAAMVAGALWLLPTLLGQARQAIEAMPGALRSGFRFLTERFPEAMEQGTVVQRFVTDVVERLRLTALQMLGGTLNTVVNAVTTGLIVVATFTISVYLLYDWDRLVAGINRRLPPGHAPLIRRLARDIDDVLTRFVRGQLIVGAILATFYSVALMGVGLNYALLIAMAAGVLNFIPYLGSTSGFVIATGVAVVQFWGDWWKIALVAAIFVFGQVAEGNVITPRIVGDSVKLHPVTLMLALALGGVLFGFPGLLLAVPTAAALGVIGRHYDAEWLAHIARPPRP</sequence>
<keyword evidence="10" id="KW-1185">Reference proteome</keyword>
<feature type="transmembrane region" description="Helical" evidence="8">
    <location>
        <begin position="207"/>
        <end position="229"/>
    </location>
</feature>
<dbReference type="Proteomes" id="UP000193017">
    <property type="component" value="Chromosome"/>
</dbReference>
<comment type="subcellular location">
    <subcellularLocation>
        <location evidence="1">Cell membrane</location>
        <topology evidence="1">Multi-pass membrane protein</topology>
    </subcellularLocation>
</comment>
<dbReference type="OrthoDB" id="5792512at2"/>
<evidence type="ECO:0000313" key="9">
    <source>
        <dbReference type="EMBL" id="ARJ69524.1"/>
    </source>
</evidence>
<dbReference type="Pfam" id="PF01594">
    <property type="entry name" value="AI-2E_transport"/>
    <property type="match status" value="1"/>
</dbReference>
<feature type="transmembrane region" description="Helical" evidence="8">
    <location>
        <begin position="241"/>
        <end position="263"/>
    </location>
</feature>
<dbReference type="STRING" id="1945662.B0A89_07675"/>
<evidence type="ECO:0000256" key="6">
    <source>
        <dbReference type="ARBA" id="ARBA00022989"/>
    </source>
</evidence>
<dbReference type="GO" id="GO:0005886">
    <property type="term" value="C:plasma membrane"/>
    <property type="evidence" value="ECO:0007669"/>
    <property type="project" value="UniProtKB-SubCell"/>
</dbReference>
<evidence type="ECO:0000256" key="4">
    <source>
        <dbReference type="ARBA" id="ARBA00022475"/>
    </source>
</evidence>
<keyword evidence="4" id="KW-1003">Cell membrane</keyword>
<evidence type="ECO:0000256" key="7">
    <source>
        <dbReference type="ARBA" id="ARBA00023136"/>
    </source>
</evidence>